<feature type="region of interest" description="Disordered" evidence="1">
    <location>
        <begin position="124"/>
        <end position="156"/>
    </location>
</feature>
<proteinExistence type="predicted"/>
<gene>
    <name evidence="4" type="primary">LOC105060121</name>
</gene>
<accession>A0A6I9SLZ1</accession>
<name>A0A6I9SLZ1_ELAGV</name>
<dbReference type="AlphaFoldDB" id="A0A6I9SLZ1"/>
<evidence type="ECO:0000313" key="4">
    <source>
        <dbReference type="RefSeq" id="XP_010942039.1"/>
    </source>
</evidence>
<dbReference type="InParanoid" id="A0A6I9SLZ1"/>
<feature type="compositionally biased region" description="Basic and acidic residues" evidence="1">
    <location>
        <begin position="78"/>
        <end position="89"/>
    </location>
</feature>
<dbReference type="OrthoDB" id="1750715at2759"/>
<dbReference type="Proteomes" id="UP000504607">
    <property type="component" value="Unplaced"/>
</dbReference>
<dbReference type="InterPro" id="IPR004332">
    <property type="entry name" value="Transposase_MuDR"/>
</dbReference>
<evidence type="ECO:0000259" key="2">
    <source>
        <dbReference type="Pfam" id="PF03108"/>
    </source>
</evidence>
<organism evidence="3 4">
    <name type="scientific">Elaeis guineensis var. tenera</name>
    <name type="common">Oil palm</name>
    <dbReference type="NCBI Taxonomy" id="51953"/>
    <lineage>
        <taxon>Eukaryota</taxon>
        <taxon>Viridiplantae</taxon>
        <taxon>Streptophyta</taxon>
        <taxon>Embryophyta</taxon>
        <taxon>Tracheophyta</taxon>
        <taxon>Spermatophyta</taxon>
        <taxon>Magnoliopsida</taxon>
        <taxon>Liliopsida</taxon>
        <taxon>Arecaceae</taxon>
        <taxon>Arecoideae</taxon>
        <taxon>Cocoseae</taxon>
        <taxon>Elaeidinae</taxon>
        <taxon>Elaeis</taxon>
    </lineage>
</organism>
<evidence type="ECO:0000256" key="1">
    <source>
        <dbReference type="SAM" id="MobiDB-lite"/>
    </source>
</evidence>
<feature type="region of interest" description="Disordered" evidence="1">
    <location>
        <begin position="1"/>
        <end position="103"/>
    </location>
</feature>
<feature type="compositionally biased region" description="Basic and acidic residues" evidence="1">
    <location>
        <begin position="135"/>
        <end position="156"/>
    </location>
</feature>
<dbReference type="Pfam" id="PF03108">
    <property type="entry name" value="DBD_Tnp_Mut"/>
    <property type="match status" value="1"/>
</dbReference>
<feature type="domain" description="Transposase MuDR plant" evidence="2">
    <location>
        <begin position="198"/>
        <end position="261"/>
    </location>
</feature>
<sequence length="297" mass="33687">MGQSQGGQSTVTQIPNTTNRGLHGTEGVTDSEADNKQEEDDSEQEDDNGQEEEQVADKDNEQEEDSNTEEEESEKDDEQVTDKEPKKGSMDQQQYDDYGIYFTEESSEGEDLFNVQAMQRAKSTLDDLNSGSGRQVKEQQDKKSTVAKDKGKEAMKDVHKNAEEELSDGLHSLPPSDDDTCRPSRGAEFDANTMDDPQLKVGLLFKDVHQFKKVLKNYTIKDSRDIAFIKNEKTRVTVECKQRCGWRLHASQVTGETSFQIKTFKKAYKCGKSFMNKQVTAKWLSKKYMENLRSDSD</sequence>
<dbReference type="RefSeq" id="XP_010942039.1">
    <property type="nucleotide sequence ID" value="XM_010943737.1"/>
</dbReference>
<evidence type="ECO:0000313" key="3">
    <source>
        <dbReference type="Proteomes" id="UP000504607"/>
    </source>
</evidence>
<reference evidence="4" key="1">
    <citation type="submission" date="2025-08" db="UniProtKB">
        <authorList>
            <consortium name="RefSeq"/>
        </authorList>
    </citation>
    <scope>IDENTIFICATION</scope>
</reference>
<feature type="compositionally biased region" description="Acidic residues" evidence="1">
    <location>
        <begin position="29"/>
        <end position="77"/>
    </location>
</feature>
<feature type="compositionally biased region" description="Polar residues" evidence="1">
    <location>
        <begin position="10"/>
        <end position="20"/>
    </location>
</feature>
<keyword evidence="3" id="KW-1185">Reference proteome</keyword>
<protein>
    <submittedName>
        <fullName evidence="4">YTH domain-containing protein 1-like</fullName>
    </submittedName>
</protein>